<sequence length="91" mass="10438">MAIKDVKIETRLTTLEYMLQRLYLITYAANGMTSDQIKVGHENMRQKRRTEQWPSSDPALSAFVAGEIEEAFDNFLLGLESMLENQGLLKK</sequence>
<organism evidence="1 2">
    <name type="scientific">Undibacter mobilis</name>
    <dbReference type="NCBI Taxonomy" id="2292256"/>
    <lineage>
        <taxon>Bacteria</taxon>
        <taxon>Pseudomonadati</taxon>
        <taxon>Pseudomonadota</taxon>
        <taxon>Alphaproteobacteria</taxon>
        <taxon>Hyphomicrobiales</taxon>
        <taxon>Nitrobacteraceae</taxon>
        <taxon>Undibacter</taxon>
    </lineage>
</organism>
<dbReference type="RefSeq" id="WP_115517158.1">
    <property type="nucleotide sequence ID" value="NZ_QRGO01000001.1"/>
</dbReference>
<dbReference type="Proteomes" id="UP000263993">
    <property type="component" value="Unassembled WGS sequence"/>
</dbReference>
<proteinExistence type="predicted"/>
<dbReference type="OrthoDB" id="9970440at2"/>
<comment type="caution">
    <text evidence="1">The sequence shown here is derived from an EMBL/GenBank/DDBJ whole genome shotgun (WGS) entry which is preliminary data.</text>
</comment>
<name>A0A371BCR1_9BRAD</name>
<reference evidence="2" key="1">
    <citation type="submission" date="2018-08" db="EMBL/GenBank/DDBJ databases">
        <authorList>
            <person name="Kim S.-J."/>
            <person name="Jung G.-Y."/>
        </authorList>
    </citation>
    <scope>NUCLEOTIDE SEQUENCE [LARGE SCALE GENOMIC DNA]</scope>
    <source>
        <strain evidence="2">GY_H</strain>
    </source>
</reference>
<gene>
    <name evidence="1" type="ORF">DXH78_11490</name>
</gene>
<evidence type="ECO:0000313" key="2">
    <source>
        <dbReference type="Proteomes" id="UP000263993"/>
    </source>
</evidence>
<evidence type="ECO:0000313" key="1">
    <source>
        <dbReference type="EMBL" id="RDV05131.1"/>
    </source>
</evidence>
<protein>
    <submittedName>
        <fullName evidence="1">Uncharacterized protein</fullName>
    </submittedName>
</protein>
<keyword evidence="2" id="KW-1185">Reference proteome</keyword>
<accession>A0A371BCR1</accession>
<dbReference type="AlphaFoldDB" id="A0A371BCR1"/>
<dbReference type="EMBL" id="QRGO01000001">
    <property type="protein sequence ID" value="RDV05131.1"/>
    <property type="molecule type" value="Genomic_DNA"/>
</dbReference>